<evidence type="ECO:0000256" key="1">
    <source>
        <dbReference type="ARBA" id="ARBA00006611"/>
    </source>
</evidence>
<dbReference type="CDD" id="cd01130">
    <property type="entry name" value="VirB11-like_ATPase"/>
    <property type="match status" value="1"/>
</dbReference>
<sequence>MNKRLPAEQVSAIRRRLAAGSTSAGALNAQHGLLTTIDVASADAQVRHEVTGAGLTIGPLLEDPDVTDVVVNGPGQVWVDRGDGMVQVAPEEGDDSVRTAAGVRALAVRLAALCGQRLDDSSPIVDGTFPSGVRLHAMIPPLSASGTLISLRTHRAQVLSLEKLAQLGAIPHSLVSLAHALVEKHANVIISGATGAGKTTLLNAMLSRIAVTERILIIEESAELAPEHPHVLHLQVRRANVQGAGEVTMSDLVRAAMRMRPDRIVLGECRGVEVRDVLGALNTGHEGGWATIHANSAHDVPTRLVALGALAQMSESTVAAQAASALDAVIHVERRGAWRGIAQIATLHRQGGELVAQIAVNVHAGGVQYGPSYQQLCERLGL</sequence>
<comment type="similarity">
    <text evidence="1">Belongs to the GSP E family.</text>
</comment>
<dbReference type="InterPro" id="IPR027417">
    <property type="entry name" value="P-loop_NTPase"/>
</dbReference>
<dbReference type="NCBIfam" id="TIGR03819">
    <property type="entry name" value="heli_sec_ATPase"/>
    <property type="match status" value="1"/>
</dbReference>
<dbReference type="Gene3D" id="3.30.450.90">
    <property type="match status" value="1"/>
</dbReference>
<dbReference type="InterPro" id="IPR050921">
    <property type="entry name" value="T4SS_GSP_E_ATPase"/>
</dbReference>
<dbReference type="PANTHER" id="PTHR30486:SF6">
    <property type="entry name" value="TYPE IV PILUS RETRACTATION ATPASE PILT"/>
    <property type="match status" value="1"/>
</dbReference>
<dbReference type="Gene3D" id="3.40.50.300">
    <property type="entry name" value="P-loop containing nucleotide triphosphate hydrolases"/>
    <property type="match status" value="1"/>
</dbReference>
<dbReference type="PANTHER" id="PTHR30486">
    <property type="entry name" value="TWITCHING MOTILITY PROTEIN PILT"/>
    <property type="match status" value="1"/>
</dbReference>
<evidence type="ECO:0000313" key="4">
    <source>
        <dbReference type="Proteomes" id="UP000602653"/>
    </source>
</evidence>
<name>A0ABX7IG45_9ACTO</name>
<dbReference type="InterPro" id="IPR001482">
    <property type="entry name" value="T2SS/T4SS_dom"/>
</dbReference>
<evidence type="ECO:0000313" key="3">
    <source>
        <dbReference type="EMBL" id="QRV02088.1"/>
    </source>
</evidence>
<dbReference type="Pfam" id="PF00437">
    <property type="entry name" value="T2SSE"/>
    <property type="match status" value="1"/>
</dbReference>
<dbReference type="InterPro" id="IPR022399">
    <property type="entry name" value="TadA-like_ATPase"/>
</dbReference>
<accession>A0ABX7IG45</accession>
<keyword evidence="4" id="KW-1185">Reference proteome</keyword>
<protein>
    <submittedName>
        <fullName evidence="3">TadA family conjugal transfer-associated ATPase</fullName>
    </submittedName>
</protein>
<evidence type="ECO:0000259" key="2">
    <source>
        <dbReference type="Pfam" id="PF00437"/>
    </source>
</evidence>
<proteinExistence type="inferred from homology"/>
<dbReference type="EMBL" id="CP070228">
    <property type="protein sequence ID" value="QRV02088.1"/>
    <property type="molecule type" value="Genomic_DNA"/>
</dbReference>
<organism evidence="3 4">
    <name type="scientific">Arcanobacterium phocisimile</name>
    <dbReference type="NCBI Taxonomy" id="1302235"/>
    <lineage>
        <taxon>Bacteria</taxon>
        <taxon>Bacillati</taxon>
        <taxon>Actinomycetota</taxon>
        <taxon>Actinomycetes</taxon>
        <taxon>Actinomycetales</taxon>
        <taxon>Actinomycetaceae</taxon>
        <taxon>Arcanobacterium</taxon>
    </lineage>
</organism>
<dbReference type="SUPFAM" id="SSF52540">
    <property type="entry name" value="P-loop containing nucleoside triphosphate hydrolases"/>
    <property type="match status" value="1"/>
</dbReference>
<feature type="domain" description="Bacterial type II secretion system protein E" evidence="2">
    <location>
        <begin position="59"/>
        <end position="322"/>
    </location>
</feature>
<gene>
    <name evidence="3" type="ORF">JTE88_08445</name>
</gene>
<reference evidence="3 4" key="1">
    <citation type="submission" date="2021-02" db="EMBL/GenBank/DDBJ databases">
        <title>Complete Genome Sequence of Arcanobacterium phocisimile strain DSM 26142T from a harbour seal.</title>
        <authorList>
            <person name="Borowiak M."/>
            <person name="Alssahen M."/>
            <person name="Malorny B."/>
            <person name="Laemmler C."/>
            <person name="Siebert U."/>
            <person name="Ploetz M."/>
            <person name="Abdulmawjood A."/>
        </authorList>
    </citation>
    <scope>NUCLEOTIDE SEQUENCE [LARGE SCALE GENOMIC DNA]</scope>
    <source>
        <strain evidence="3 4">DSM 26142</strain>
    </source>
</reference>
<dbReference type="Proteomes" id="UP000602653">
    <property type="component" value="Chromosome"/>
</dbReference>
<dbReference type="RefSeq" id="WP_204424329.1">
    <property type="nucleotide sequence ID" value="NZ_CP070228.1"/>
</dbReference>